<dbReference type="Proteomes" id="UP001430584">
    <property type="component" value="Unassembled WGS sequence"/>
</dbReference>
<dbReference type="GeneID" id="92014286"/>
<feature type="coiled-coil region" evidence="1">
    <location>
        <begin position="180"/>
        <end position="215"/>
    </location>
</feature>
<dbReference type="EMBL" id="JAJVCZ030000012">
    <property type="protein sequence ID" value="KAL0253229.1"/>
    <property type="molecule type" value="Genomic_DNA"/>
</dbReference>
<proteinExistence type="predicted"/>
<feature type="region of interest" description="Disordered" evidence="2">
    <location>
        <begin position="288"/>
        <end position="322"/>
    </location>
</feature>
<keyword evidence="1" id="KW-0175">Coiled coil</keyword>
<feature type="domain" description="Azaphilone pigments biosynthesis cluster protein L N-terminal" evidence="3">
    <location>
        <begin position="3"/>
        <end position="213"/>
    </location>
</feature>
<evidence type="ECO:0000313" key="5">
    <source>
        <dbReference type="Proteomes" id="UP001430584"/>
    </source>
</evidence>
<name>A0ABR3BXV8_9PEZI</name>
<dbReference type="RefSeq" id="XP_066627873.1">
    <property type="nucleotide sequence ID" value="XM_066781590.1"/>
</dbReference>
<keyword evidence="5" id="KW-1185">Reference proteome</keyword>
<evidence type="ECO:0000256" key="1">
    <source>
        <dbReference type="SAM" id="Coils"/>
    </source>
</evidence>
<dbReference type="Pfam" id="PF17111">
    <property type="entry name" value="PigL_N"/>
    <property type="match status" value="1"/>
</dbReference>
<protein>
    <recommendedName>
        <fullName evidence="3">Azaphilone pigments biosynthesis cluster protein L N-terminal domain-containing protein</fullName>
    </recommendedName>
</protein>
<reference evidence="4 5" key="1">
    <citation type="submission" date="2024-02" db="EMBL/GenBank/DDBJ databases">
        <title>De novo assembly and annotation of 12 fungi associated with fruit tree decline syndrome in Ontario, Canada.</title>
        <authorList>
            <person name="Sulman M."/>
            <person name="Ellouze W."/>
            <person name="Ilyukhin E."/>
        </authorList>
    </citation>
    <scope>NUCLEOTIDE SEQUENCE [LARGE SCALE GENOMIC DNA]</scope>
    <source>
        <strain evidence="4 5">FDS-637</strain>
    </source>
</reference>
<organism evidence="4 5">
    <name type="scientific">Diplodia seriata</name>
    <dbReference type="NCBI Taxonomy" id="420778"/>
    <lineage>
        <taxon>Eukaryota</taxon>
        <taxon>Fungi</taxon>
        <taxon>Dikarya</taxon>
        <taxon>Ascomycota</taxon>
        <taxon>Pezizomycotina</taxon>
        <taxon>Dothideomycetes</taxon>
        <taxon>Dothideomycetes incertae sedis</taxon>
        <taxon>Botryosphaeriales</taxon>
        <taxon>Botryosphaeriaceae</taxon>
        <taxon>Diplodia</taxon>
    </lineage>
</organism>
<evidence type="ECO:0000259" key="3">
    <source>
        <dbReference type="Pfam" id="PF17111"/>
    </source>
</evidence>
<accession>A0ABR3BXV8</accession>
<gene>
    <name evidence="4" type="ORF">SLS55_010201</name>
</gene>
<evidence type="ECO:0000313" key="4">
    <source>
        <dbReference type="EMBL" id="KAL0253229.1"/>
    </source>
</evidence>
<comment type="caution">
    <text evidence="4">The sequence shown here is derived from an EMBL/GenBank/DDBJ whole genome shotgun (WGS) entry which is preliminary data.</text>
</comment>
<dbReference type="InterPro" id="IPR031348">
    <property type="entry name" value="PigL_N"/>
</dbReference>
<sequence length="322" mass="35370">MPDPLSISASIVALSQVVRTLYDFIDSIKDAPETLIRAGDDLKSADSILEDLNHYLASYGQTTPAVQPLTDQKSALSSILPQFKRLCDDFHKKLNSCVRHSAEGSKLAWTDRVMTSLKKGSIEKFRADVSKARQLISLRVDMISLLNSEQSTAAIHNYQRKNETTMASIVQQLADLDITMAKLQELSDESSEAVERALRDQEAALKEQLRLCEENRVAADSQLRYKQEFGDTKAGDNARNLQVLDLDETRGSFEQKYGNTDIGNGTWSAQGAVGGTMLEKFFYGTAASGQPESFRGPGRRLGGNVATLDDCGRSGTAPEPKK</sequence>
<evidence type="ECO:0000256" key="2">
    <source>
        <dbReference type="SAM" id="MobiDB-lite"/>
    </source>
</evidence>